<evidence type="ECO:0000256" key="9">
    <source>
        <dbReference type="ARBA" id="ARBA00022989"/>
    </source>
</evidence>
<evidence type="ECO:0000259" key="14">
    <source>
        <dbReference type="PROSITE" id="PS50011"/>
    </source>
</evidence>
<dbReference type="InterPro" id="IPR000719">
    <property type="entry name" value="Prot_kinase_dom"/>
</dbReference>
<dbReference type="InterPro" id="IPR045874">
    <property type="entry name" value="LRK10/LRL21-25-like"/>
</dbReference>
<dbReference type="FunFam" id="1.10.510.10:FF:000590">
    <property type="entry name" value="PR5-like receptor kinase"/>
    <property type="match status" value="1"/>
</dbReference>
<dbReference type="GeneID" id="105060344"/>
<keyword evidence="2" id="KW-0723">Serine/threonine-protein kinase</keyword>
<evidence type="ECO:0000313" key="16">
    <source>
        <dbReference type="RefSeq" id="XP_010942309.1"/>
    </source>
</evidence>
<comment type="subcellular location">
    <subcellularLocation>
        <location evidence="1">Membrane</location>
        <topology evidence="1">Single-pass type I membrane protein</topology>
    </subcellularLocation>
</comment>
<keyword evidence="5 13" id="KW-0732">Signal</keyword>
<dbReference type="SMART" id="SM00220">
    <property type="entry name" value="S_TKc"/>
    <property type="match status" value="1"/>
</dbReference>
<dbReference type="PANTHER" id="PTHR27009">
    <property type="entry name" value="RUST RESISTANCE KINASE LR10-RELATED"/>
    <property type="match status" value="1"/>
</dbReference>
<dbReference type="RefSeq" id="XP_010942309.1">
    <property type="nucleotide sequence ID" value="XM_010944007.3"/>
</dbReference>
<dbReference type="Pfam" id="PF00069">
    <property type="entry name" value="Pkinase"/>
    <property type="match status" value="1"/>
</dbReference>
<dbReference type="SUPFAM" id="SSF56112">
    <property type="entry name" value="Protein kinase-like (PK-like)"/>
    <property type="match status" value="1"/>
</dbReference>
<accession>A0A6I9SFY1</accession>
<feature type="domain" description="Protein kinase" evidence="14">
    <location>
        <begin position="319"/>
        <end position="605"/>
    </location>
</feature>
<evidence type="ECO:0000256" key="1">
    <source>
        <dbReference type="ARBA" id="ARBA00004479"/>
    </source>
</evidence>
<dbReference type="InParanoid" id="A0A6I9SFY1"/>
<dbReference type="PROSITE" id="PS50011">
    <property type="entry name" value="PROTEIN_KINASE_DOM"/>
    <property type="match status" value="1"/>
</dbReference>
<organism evidence="15 16">
    <name type="scientific">Elaeis guineensis var. tenera</name>
    <name type="common">Oil palm</name>
    <dbReference type="NCBI Taxonomy" id="51953"/>
    <lineage>
        <taxon>Eukaryota</taxon>
        <taxon>Viridiplantae</taxon>
        <taxon>Streptophyta</taxon>
        <taxon>Embryophyta</taxon>
        <taxon>Tracheophyta</taxon>
        <taxon>Spermatophyta</taxon>
        <taxon>Magnoliopsida</taxon>
        <taxon>Liliopsida</taxon>
        <taxon>Arecaceae</taxon>
        <taxon>Arecoideae</taxon>
        <taxon>Cocoseae</taxon>
        <taxon>Elaeidinae</taxon>
        <taxon>Elaeis</taxon>
    </lineage>
</organism>
<evidence type="ECO:0000256" key="5">
    <source>
        <dbReference type="ARBA" id="ARBA00022729"/>
    </source>
</evidence>
<feature type="signal peptide" evidence="13">
    <location>
        <begin position="1"/>
        <end position="20"/>
    </location>
</feature>
<evidence type="ECO:0000256" key="12">
    <source>
        <dbReference type="PROSITE-ProRule" id="PRU10141"/>
    </source>
</evidence>
<feature type="binding site" evidence="12">
    <location>
        <position position="347"/>
    </location>
    <ligand>
        <name>ATP</name>
        <dbReference type="ChEBI" id="CHEBI:30616"/>
    </ligand>
</feature>
<dbReference type="GO" id="GO:0030247">
    <property type="term" value="F:polysaccharide binding"/>
    <property type="evidence" value="ECO:0007669"/>
    <property type="project" value="InterPro"/>
</dbReference>
<keyword evidence="11" id="KW-0325">Glycoprotein</keyword>
<dbReference type="Gene3D" id="1.10.510.10">
    <property type="entry name" value="Transferase(Phosphotransferase) domain 1"/>
    <property type="match status" value="1"/>
</dbReference>
<dbReference type="GO" id="GO:0005524">
    <property type="term" value="F:ATP binding"/>
    <property type="evidence" value="ECO:0007669"/>
    <property type="project" value="UniProtKB-UniRule"/>
</dbReference>
<keyword evidence="8 12" id="KW-0067">ATP-binding</keyword>
<dbReference type="FunFam" id="3.30.200.20:FF:000178">
    <property type="entry name" value="serine/threonine-protein kinase PBS1-like"/>
    <property type="match status" value="1"/>
</dbReference>
<keyword evidence="10" id="KW-0472">Membrane</keyword>
<reference evidence="16" key="1">
    <citation type="submission" date="2025-08" db="UniProtKB">
        <authorList>
            <consortium name="RefSeq"/>
        </authorList>
    </citation>
    <scope>IDENTIFICATION</scope>
</reference>
<evidence type="ECO:0000256" key="13">
    <source>
        <dbReference type="SAM" id="SignalP"/>
    </source>
</evidence>
<dbReference type="PROSITE" id="PS00107">
    <property type="entry name" value="PROTEIN_KINASE_ATP"/>
    <property type="match status" value="1"/>
</dbReference>
<dbReference type="GO" id="GO:0016020">
    <property type="term" value="C:membrane"/>
    <property type="evidence" value="ECO:0007669"/>
    <property type="project" value="UniProtKB-SubCell"/>
</dbReference>
<keyword evidence="9" id="KW-1133">Transmembrane helix</keyword>
<evidence type="ECO:0000256" key="11">
    <source>
        <dbReference type="ARBA" id="ARBA00023180"/>
    </source>
</evidence>
<name>A0A6I9SFY1_ELAGV</name>
<keyword evidence="4" id="KW-0812">Transmembrane</keyword>
<dbReference type="InterPro" id="IPR011009">
    <property type="entry name" value="Kinase-like_dom_sf"/>
</dbReference>
<evidence type="ECO:0000256" key="7">
    <source>
        <dbReference type="ARBA" id="ARBA00022777"/>
    </source>
</evidence>
<evidence type="ECO:0000313" key="15">
    <source>
        <dbReference type="Proteomes" id="UP000504607"/>
    </source>
</evidence>
<feature type="chain" id="PRO_5026798886" evidence="13">
    <location>
        <begin position="21"/>
        <end position="641"/>
    </location>
</feature>
<dbReference type="AlphaFoldDB" id="A0A6I9SFY1"/>
<gene>
    <name evidence="16" type="primary">LOC105060344</name>
</gene>
<keyword evidence="3" id="KW-0808">Transferase</keyword>
<evidence type="ECO:0000256" key="8">
    <source>
        <dbReference type="ARBA" id="ARBA00022840"/>
    </source>
</evidence>
<dbReference type="InterPro" id="IPR017441">
    <property type="entry name" value="Protein_kinase_ATP_BS"/>
</dbReference>
<evidence type="ECO:0000256" key="4">
    <source>
        <dbReference type="ARBA" id="ARBA00022692"/>
    </source>
</evidence>
<sequence length="641" mass="72033">MVRLGALCTILFFIFLDIGASKDDCPSSRCSLDGPEIRFPFRRSKDPEHYGYPGFELACRGNNTVIKLPSSGEFPVAFIDYAGQMLGLVSKFCPASIVLNLNVSNSPFSFFNYGMEYKPRNYTFLNCSTANSIRTTDSRYHFTVYYYEIYCLRESDDYIFAVPSSFTLIEIPKSCMSMKTIQVIWPYISYLNNYTSKYDEYVPTLKWESPDCADCETGGGTCRPDNSSSHDIMCSYQPQCNLLPDHHGGGCKKRWIIGASLGIFVLLVTTAATIKVGHSWLLKRKKEKENQLQVEKFLEDYKALKPLRYSYADIKKMTNQFKTKLGEGGYGSVFKGFLPNGVPIAVKILVRSMGSNGEDFVNEVGTIGRIHHVNVVRLLGFCADGFKRALIYEFMSNESLAKFIFSVDGRSTLLGWDKLHNIAIGIARGIEYLHQGCDQRILHFDIKPHNILLDHNFCPKISDFGLAKLCSKEQSIVSMTAARGTAGYIAPEVCSRNFGNVSYKSDVYSFGMLLLETVGGRKNMDATVENTSQVYFPEWIYNRLSQKELGLHIIEERDAIIARKLAIVALWCIQWYPVDRPSMESVVQMLGGSMENLVMPPNPFTSAGPPSADHVAFSDRRVNTNLTTIPEIYSEQGVDAC</sequence>
<dbReference type="PROSITE" id="PS00108">
    <property type="entry name" value="PROTEIN_KINASE_ST"/>
    <property type="match status" value="1"/>
</dbReference>
<keyword evidence="15" id="KW-1185">Reference proteome</keyword>
<evidence type="ECO:0000256" key="6">
    <source>
        <dbReference type="ARBA" id="ARBA00022741"/>
    </source>
</evidence>
<dbReference type="KEGG" id="egu:105060344"/>
<evidence type="ECO:0000256" key="2">
    <source>
        <dbReference type="ARBA" id="ARBA00022527"/>
    </source>
</evidence>
<dbReference type="GO" id="GO:0004674">
    <property type="term" value="F:protein serine/threonine kinase activity"/>
    <property type="evidence" value="ECO:0007669"/>
    <property type="project" value="UniProtKB-KW"/>
</dbReference>
<dbReference type="Pfam" id="PF13947">
    <property type="entry name" value="GUB_WAK_bind"/>
    <property type="match status" value="1"/>
</dbReference>
<keyword evidence="7 16" id="KW-0418">Kinase</keyword>
<dbReference type="InterPro" id="IPR008271">
    <property type="entry name" value="Ser/Thr_kinase_AS"/>
</dbReference>
<dbReference type="Proteomes" id="UP000504607">
    <property type="component" value="Unplaced"/>
</dbReference>
<evidence type="ECO:0000256" key="10">
    <source>
        <dbReference type="ARBA" id="ARBA00023136"/>
    </source>
</evidence>
<keyword evidence="6 12" id="KW-0547">Nucleotide-binding</keyword>
<proteinExistence type="predicted"/>
<dbReference type="Gene3D" id="3.30.200.20">
    <property type="entry name" value="Phosphorylase Kinase, domain 1"/>
    <property type="match status" value="1"/>
</dbReference>
<evidence type="ECO:0000256" key="3">
    <source>
        <dbReference type="ARBA" id="ARBA00022679"/>
    </source>
</evidence>
<protein>
    <submittedName>
        <fullName evidence="16">Rust resistance kinase Lr10</fullName>
    </submittedName>
</protein>
<dbReference type="FunCoup" id="A0A6I9SFY1">
    <property type="interactions" value="486"/>
</dbReference>
<dbReference type="InterPro" id="IPR025287">
    <property type="entry name" value="WAK_GUB"/>
</dbReference>
<dbReference type="OrthoDB" id="547665at2759"/>